<dbReference type="PROSITE" id="PS51722">
    <property type="entry name" value="G_TR_2"/>
    <property type="match status" value="1"/>
</dbReference>
<organism evidence="2 3">
    <name type="scientific">Clunio marinus</name>
    <dbReference type="NCBI Taxonomy" id="568069"/>
    <lineage>
        <taxon>Eukaryota</taxon>
        <taxon>Metazoa</taxon>
        <taxon>Ecdysozoa</taxon>
        <taxon>Arthropoda</taxon>
        <taxon>Hexapoda</taxon>
        <taxon>Insecta</taxon>
        <taxon>Pterygota</taxon>
        <taxon>Neoptera</taxon>
        <taxon>Endopterygota</taxon>
        <taxon>Diptera</taxon>
        <taxon>Nematocera</taxon>
        <taxon>Chironomoidea</taxon>
        <taxon>Chironomidae</taxon>
        <taxon>Clunio</taxon>
    </lineage>
</organism>
<dbReference type="Pfam" id="PF03144">
    <property type="entry name" value="GTP_EFTU_D2"/>
    <property type="match status" value="1"/>
</dbReference>
<dbReference type="InterPro" id="IPR009000">
    <property type="entry name" value="Transl_B-barrel_sf"/>
</dbReference>
<dbReference type="Pfam" id="PF00009">
    <property type="entry name" value="GTP_EFTU"/>
    <property type="match status" value="1"/>
</dbReference>
<dbReference type="Pfam" id="PF21208">
    <property type="entry name" value="euk_SelB_III"/>
    <property type="match status" value="1"/>
</dbReference>
<protein>
    <submittedName>
        <fullName evidence="2">CLUMA_CG016400, isoform A</fullName>
    </submittedName>
</protein>
<dbReference type="NCBIfam" id="TIGR00231">
    <property type="entry name" value="small_GTP"/>
    <property type="match status" value="1"/>
</dbReference>
<reference evidence="2 3" key="1">
    <citation type="submission" date="2015-04" db="EMBL/GenBank/DDBJ databases">
        <authorList>
            <person name="Syromyatnikov M.Y."/>
            <person name="Popov V.N."/>
        </authorList>
    </citation>
    <scope>NUCLEOTIDE SEQUENCE [LARGE SCALE GENOMIC DNA]</scope>
</reference>
<dbReference type="InterPro" id="IPR004161">
    <property type="entry name" value="EFTu-like_2"/>
</dbReference>
<name>A0A1J1IU85_9DIPT</name>
<dbReference type="CDD" id="cd04094">
    <property type="entry name" value="eSelB_III"/>
    <property type="match status" value="1"/>
</dbReference>
<dbReference type="Gene3D" id="2.40.30.10">
    <property type="entry name" value="Translation factors"/>
    <property type="match status" value="2"/>
</dbReference>
<keyword evidence="3" id="KW-1185">Reference proteome</keyword>
<gene>
    <name evidence="2" type="ORF">CLUMA_CG016400</name>
</gene>
<feature type="domain" description="Tr-type G" evidence="1">
    <location>
        <begin position="2"/>
        <end position="193"/>
    </location>
</feature>
<dbReference type="PANTHER" id="PTHR43721:SF11">
    <property type="entry name" value="SELENOCYSTEINE-SPECIFIC ELONGATION FACTOR"/>
    <property type="match status" value="1"/>
</dbReference>
<dbReference type="InterPro" id="IPR049393">
    <property type="entry name" value="eEFSec_III"/>
</dbReference>
<dbReference type="GO" id="GO:0005525">
    <property type="term" value="F:GTP binding"/>
    <property type="evidence" value="ECO:0007669"/>
    <property type="project" value="InterPro"/>
</dbReference>
<dbReference type="SUPFAM" id="SSF52540">
    <property type="entry name" value="P-loop containing nucleoside triphosphate hydrolases"/>
    <property type="match status" value="1"/>
</dbReference>
<dbReference type="InterPro" id="IPR049394">
    <property type="entry name" value="eEFSec_C"/>
</dbReference>
<dbReference type="AlphaFoldDB" id="A0A1J1IU85"/>
<dbReference type="EMBL" id="CVRI01000059">
    <property type="protein sequence ID" value="CRL03751.1"/>
    <property type="molecule type" value="Genomic_DNA"/>
</dbReference>
<accession>A0A1J1IU85</accession>
<dbReference type="InterPro" id="IPR005225">
    <property type="entry name" value="Small_GTP-bd"/>
</dbReference>
<dbReference type="Proteomes" id="UP000183832">
    <property type="component" value="Unassembled WGS sequence"/>
</dbReference>
<proteinExistence type="predicted"/>
<dbReference type="PRINTS" id="PR00315">
    <property type="entry name" value="ELONGATNFCT"/>
</dbReference>
<evidence type="ECO:0000313" key="3">
    <source>
        <dbReference type="Proteomes" id="UP000183832"/>
    </source>
</evidence>
<evidence type="ECO:0000259" key="1">
    <source>
        <dbReference type="PROSITE" id="PS51722"/>
    </source>
</evidence>
<dbReference type="InterPro" id="IPR027417">
    <property type="entry name" value="P-loop_NTPase"/>
</dbReference>
<dbReference type="GO" id="GO:0003924">
    <property type="term" value="F:GTPase activity"/>
    <property type="evidence" value="ECO:0007669"/>
    <property type="project" value="InterPro"/>
</dbReference>
<dbReference type="FunFam" id="2.40.30.10:FF:000052">
    <property type="entry name" value="Selenocysteine-specific elongation factor EF-Sec"/>
    <property type="match status" value="1"/>
</dbReference>
<dbReference type="InterPro" id="IPR000795">
    <property type="entry name" value="T_Tr_GTP-bd_dom"/>
</dbReference>
<dbReference type="STRING" id="568069.A0A1J1IU85"/>
<dbReference type="Gene3D" id="3.40.50.300">
    <property type="entry name" value="P-loop containing nucleotide triphosphate hydrolases"/>
    <property type="match status" value="1"/>
</dbReference>
<evidence type="ECO:0000313" key="2">
    <source>
        <dbReference type="EMBL" id="CRL03751.1"/>
    </source>
</evidence>
<dbReference type="InterPro" id="IPR050055">
    <property type="entry name" value="EF-Tu_GTPase"/>
</dbReference>
<dbReference type="GO" id="GO:0001514">
    <property type="term" value="P:selenocysteine incorporation"/>
    <property type="evidence" value="ECO:0007669"/>
    <property type="project" value="TreeGrafter"/>
</dbReference>
<dbReference type="Pfam" id="PF21131">
    <property type="entry name" value="eEFSec_4th"/>
    <property type="match status" value="1"/>
</dbReference>
<dbReference type="GO" id="GO:0003746">
    <property type="term" value="F:translation elongation factor activity"/>
    <property type="evidence" value="ECO:0007669"/>
    <property type="project" value="TreeGrafter"/>
</dbReference>
<sequence length="518" mass="58503">MYSNINVGLLGHVDSGKTSLSKALSKISSTAAFDKNPQSQERGITLDLGFSALNVECSESLKSKFQCDNMTFTFVDCPGHQSLIKTIIGGSQIIDLIILVVDIQKGFETQTGECLILGEVTQKKMIVVVNKIDMIEESKRNTAIDKMSRKIQKTLETTIFKDSKIIPISATTGVNIDVLISTMIKEIELMEMSRLVKAPFIFVFDHCFSIKGSGTVLSGTILQGSVKVNDTIEIPQLKIERKIKSMQMFRKPVNSGSAGDRLGICITNFDSKLLERGLLCQKSCVQPAFVVIMKLHRIRYFKREIKTKMKFHCSIGHDTVMGNLLIFSSEDCSEFDWNSSYNYEDMMEDDVQHPRHYFALLEFENPVMIHNNMLLIGSKLDTEQTNVCRLAFHGKVFIENSSGDKNYQQTFLTNLKIFKTKSREGTVQRVVNNHEIIAERLFKKETDRSKFIGMKCQLSSGELGTISGAFGESSKVRIQFINPLQSSTIDTLKTFKSNVKVNLCFKKFIFDKNHRMIQ</sequence>
<dbReference type="OrthoDB" id="2067at2759"/>
<dbReference type="CDD" id="cd01889">
    <property type="entry name" value="SelB_euk"/>
    <property type="match status" value="1"/>
</dbReference>
<dbReference type="CDD" id="cd03696">
    <property type="entry name" value="SelB_II"/>
    <property type="match status" value="1"/>
</dbReference>
<dbReference type="PANTHER" id="PTHR43721">
    <property type="entry name" value="ELONGATION FACTOR TU-RELATED"/>
    <property type="match status" value="1"/>
</dbReference>
<dbReference type="SUPFAM" id="SSF50447">
    <property type="entry name" value="Translation proteins"/>
    <property type="match status" value="1"/>
</dbReference>